<keyword evidence="3" id="KW-1185">Reference proteome</keyword>
<protein>
    <submittedName>
        <fullName evidence="2">Vacuolar sorting protein 9 (VPS9) domain</fullName>
    </submittedName>
</protein>
<sequence length="631" mass="69832">MSLQGSLAAHSMAADTPVSVSYETITLMKRNSTRLHIDVKRNTAGLLAKGVGVISESIFSSQYLFGNQDRSFSLAQRILLDTGSSSSRILENYVTRFNTGRDIHVYQFIVSLRHYMLEKIPELVGFPPTELDFAIEATVFPLIHKKAMEYAEEDNKEEDAQLIAQCERYSALTQSQLRIDPELQITDRVPFHRAIATLKSIIFSQMPSRKMQIILSAAQMIYTEIAERNPNAIVGGDQFVDIWIYVVLKARIPSLLTILNFISNFANPELLHGQSGYYFTSVQLAANYIKNLTDSDIPVTNADCECEHPFLVADPTRLLPLIQRCPQLHIGSPFLLAGYAPFVLEDALLDTSRVPTVVLREDANAETEVHPLSVDGDAPQALKELLVSWFTVQTRVMTPLLVRTPGETALAGRIQLLSPDHEEYAHALLPNETLPQAILRVQTLNDGRWMGALTLDDPADSPGPIPSGVAIKRFHLAMQALDAYSPILPAHDHVTGVTLRGCRRLAQILDEIDDNSVRVVGRDLPVIRRMMLQAEHLISLLKRSAELLGAAFPDPVTEESEVAALSVEVRRLQKKLGLAQDGRLGVATISSVLFNARLVKLATCVPAEVHPLKGPPVPPPSRKVVVENNRL</sequence>
<comment type="caution">
    <text evidence="2">The sequence shown here is derived from an EMBL/GenBank/DDBJ whole genome shotgun (WGS) entry which is preliminary data.</text>
</comment>
<dbReference type="InterPro" id="IPR003123">
    <property type="entry name" value="VPS9"/>
</dbReference>
<feature type="domain" description="VPS9" evidence="1">
    <location>
        <begin position="156"/>
        <end position="298"/>
    </location>
</feature>
<dbReference type="PROSITE" id="PS51205">
    <property type="entry name" value="VPS9"/>
    <property type="match status" value="1"/>
</dbReference>
<dbReference type="GO" id="GO:0005829">
    <property type="term" value="C:cytosol"/>
    <property type="evidence" value="ECO:0007669"/>
    <property type="project" value="TreeGrafter"/>
</dbReference>
<evidence type="ECO:0000313" key="2">
    <source>
        <dbReference type="EMBL" id="KAG9394656.1"/>
    </source>
</evidence>
<dbReference type="AlphaFoldDB" id="A0A8J6BYM4"/>
<gene>
    <name evidence="2" type="ORF">J8273_3628</name>
</gene>
<reference evidence="2" key="1">
    <citation type="submission" date="2021-05" db="EMBL/GenBank/DDBJ databases">
        <title>A free-living protist that lacks canonical eukaryotic 1 DNA replication and segregation systems.</title>
        <authorList>
            <person name="Salas-Leiva D.E."/>
            <person name="Tromer E.C."/>
            <person name="Curtis B.A."/>
            <person name="Jerlstrom-Hultqvist J."/>
            <person name="Kolisko M."/>
            <person name="Yi Z."/>
            <person name="Salas-Leiva J.S."/>
            <person name="Gallot-Lavallee L."/>
            <person name="Kops G.J.P.L."/>
            <person name="Archibald J.M."/>
            <person name="Simpson A.G.B."/>
            <person name="Roger A.J."/>
        </authorList>
    </citation>
    <scope>NUCLEOTIDE SEQUENCE</scope>
    <source>
        <strain evidence="2">BICM</strain>
    </source>
</reference>
<accession>A0A8J6BYM4</accession>
<dbReference type="Proteomes" id="UP000717585">
    <property type="component" value="Unassembled WGS sequence"/>
</dbReference>
<dbReference type="GO" id="GO:0016192">
    <property type="term" value="P:vesicle-mediated transport"/>
    <property type="evidence" value="ECO:0007669"/>
    <property type="project" value="InterPro"/>
</dbReference>
<dbReference type="Pfam" id="PF02204">
    <property type="entry name" value="VPS9"/>
    <property type="match status" value="1"/>
</dbReference>
<dbReference type="GO" id="GO:0030139">
    <property type="term" value="C:endocytic vesicle"/>
    <property type="evidence" value="ECO:0007669"/>
    <property type="project" value="TreeGrafter"/>
</dbReference>
<proteinExistence type="predicted"/>
<dbReference type="GO" id="GO:0031267">
    <property type="term" value="F:small GTPase binding"/>
    <property type="evidence" value="ECO:0007669"/>
    <property type="project" value="TreeGrafter"/>
</dbReference>
<dbReference type="InterPro" id="IPR045046">
    <property type="entry name" value="Vps9-like"/>
</dbReference>
<name>A0A8J6BYM4_9EUKA</name>
<dbReference type="PANTHER" id="PTHR23101:SF122">
    <property type="entry name" value="RABAPTIN-5-ASSOCIATED EXCHANGE FACTOR FOR RAB5"/>
    <property type="match status" value="1"/>
</dbReference>
<dbReference type="InterPro" id="IPR037191">
    <property type="entry name" value="VPS9_dom_sf"/>
</dbReference>
<dbReference type="PANTHER" id="PTHR23101">
    <property type="entry name" value="RAB GDP/GTP EXCHANGE FACTOR"/>
    <property type="match status" value="1"/>
</dbReference>
<dbReference type="OrthoDB" id="300289at2759"/>
<dbReference type="EMBL" id="JAHDYR010000013">
    <property type="protein sequence ID" value="KAG9394656.1"/>
    <property type="molecule type" value="Genomic_DNA"/>
</dbReference>
<dbReference type="SUPFAM" id="SSF109993">
    <property type="entry name" value="VPS9 domain"/>
    <property type="match status" value="1"/>
</dbReference>
<organism evidence="2 3">
    <name type="scientific">Carpediemonas membranifera</name>
    <dbReference type="NCBI Taxonomy" id="201153"/>
    <lineage>
        <taxon>Eukaryota</taxon>
        <taxon>Metamonada</taxon>
        <taxon>Carpediemonas-like organisms</taxon>
        <taxon>Carpediemonas</taxon>
    </lineage>
</organism>
<dbReference type="GO" id="GO:0005085">
    <property type="term" value="F:guanyl-nucleotide exchange factor activity"/>
    <property type="evidence" value="ECO:0007669"/>
    <property type="project" value="InterPro"/>
</dbReference>
<dbReference type="SMART" id="SM00167">
    <property type="entry name" value="VPS9"/>
    <property type="match status" value="1"/>
</dbReference>
<dbReference type="Gene3D" id="1.20.1050.80">
    <property type="entry name" value="VPS9 domain"/>
    <property type="match status" value="1"/>
</dbReference>
<evidence type="ECO:0000259" key="1">
    <source>
        <dbReference type="PROSITE" id="PS51205"/>
    </source>
</evidence>
<evidence type="ECO:0000313" key="3">
    <source>
        <dbReference type="Proteomes" id="UP000717585"/>
    </source>
</evidence>